<dbReference type="AlphaFoldDB" id="A0AAW1T141"/>
<organism evidence="3 4">
    <name type="scientific">Apatococcus fuscideae</name>
    <dbReference type="NCBI Taxonomy" id="2026836"/>
    <lineage>
        <taxon>Eukaryota</taxon>
        <taxon>Viridiplantae</taxon>
        <taxon>Chlorophyta</taxon>
        <taxon>core chlorophytes</taxon>
        <taxon>Trebouxiophyceae</taxon>
        <taxon>Chlorellales</taxon>
        <taxon>Chlorellaceae</taxon>
        <taxon>Apatococcus</taxon>
    </lineage>
</organism>
<keyword evidence="2" id="KW-1133">Transmembrane helix</keyword>
<dbReference type="Proteomes" id="UP001485043">
    <property type="component" value="Unassembled WGS sequence"/>
</dbReference>
<evidence type="ECO:0000313" key="4">
    <source>
        <dbReference type="Proteomes" id="UP001485043"/>
    </source>
</evidence>
<name>A0AAW1T141_9CHLO</name>
<evidence type="ECO:0000256" key="2">
    <source>
        <dbReference type="SAM" id="Phobius"/>
    </source>
</evidence>
<feature type="transmembrane region" description="Helical" evidence="2">
    <location>
        <begin position="150"/>
        <end position="167"/>
    </location>
</feature>
<gene>
    <name evidence="3" type="ORF">WJX84_005146</name>
</gene>
<reference evidence="3 4" key="1">
    <citation type="journal article" date="2024" name="Nat. Commun.">
        <title>Phylogenomics reveals the evolutionary origins of lichenization in chlorophyte algae.</title>
        <authorList>
            <person name="Puginier C."/>
            <person name="Libourel C."/>
            <person name="Otte J."/>
            <person name="Skaloud P."/>
            <person name="Haon M."/>
            <person name="Grisel S."/>
            <person name="Petersen M."/>
            <person name="Berrin J.G."/>
            <person name="Delaux P.M."/>
            <person name="Dal Grande F."/>
            <person name="Keller J."/>
        </authorList>
    </citation>
    <scope>NUCLEOTIDE SEQUENCE [LARGE SCALE GENOMIC DNA]</scope>
    <source>
        <strain evidence="3 4">SAG 2523</strain>
    </source>
</reference>
<protein>
    <submittedName>
        <fullName evidence="3">Uncharacterized protein</fullName>
    </submittedName>
</protein>
<sequence>MGTVKLLGDQSGRRDSHKRSPKASQQLALATSVLVIGCSTGALFGFASGWTRYYSESFSWQEPSEGTPDSFDVRQGWWKGSSITQPGLFNEDPDPRGFGMACFVASSLLNSTVCALMVLLGASAALLGVRAGYASKMLTAPKFSRLYSSIQLFLYFGVVALYASLALSLRQTTKEQLGVALLPRPDWAAGLGLLAAIGWTLISIVHADLVTDAKPVGEGPSGACLLGKSTSAA</sequence>
<keyword evidence="2" id="KW-0472">Membrane</keyword>
<feature type="transmembrane region" description="Helical" evidence="2">
    <location>
        <begin position="98"/>
        <end position="129"/>
    </location>
</feature>
<evidence type="ECO:0000313" key="3">
    <source>
        <dbReference type="EMBL" id="KAK9863471.1"/>
    </source>
</evidence>
<evidence type="ECO:0000256" key="1">
    <source>
        <dbReference type="SAM" id="MobiDB-lite"/>
    </source>
</evidence>
<dbReference type="EMBL" id="JALJOV010000467">
    <property type="protein sequence ID" value="KAK9863471.1"/>
    <property type="molecule type" value="Genomic_DNA"/>
</dbReference>
<feature type="region of interest" description="Disordered" evidence="1">
    <location>
        <begin position="1"/>
        <end position="23"/>
    </location>
</feature>
<feature type="transmembrane region" description="Helical" evidence="2">
    <location>
        <begin position="187"/>
        <end position="205"/>
    </location>
</feature>
<feature type="transmembrane region" description="Helical" evidence="2">
    <location>
        <begin position="27"/>
        <end position="50"/>
    </location>
</feature>
<keyword evidence="4" id="KW-1185">Reference proteome</keyword>
<keyword evidence="2" id="KW-0812">Transmembrane</keyword>
<accession>A0AAW1T141</accession>
<proteinExistence type="predicted"/>
<comment type="caution">
    <text evidence="3">The sequence shown here is derived from an EMBL/GenBank/DDBJ whole genome shotgun (WGS) entry which is preliminary data.</text>
</comment>